<evidence type="ECO:0000313" key="2">
    <source>
        <dbReference type="EMBL" id="EGA88925.1"/>
    </source>
</evidence>
<dbReference type="RefSeq" id="WP_008431941.1">
    <property type="nucleotide sequence ID" value="NZ_AEPB01000043.1"/>
</dbReference>
<organism evidence="2 3">
    <name type="scientific">Planococcus donghaensis MPA1U2</name>
    <dbReference type="NCBI Taxonomy" id="933115"/>
    <lineage>
        <taxon>Bacteria</taxon>
        <taxon>Bacillati</taxon>
        <taxon>Bacillota</taxon>
        <taxon>Bacilli</taxon>
        <taxon>Bacillales</taxon>
        <taxon>Caryophanaceae</taxon>
        <taxon>Planococcus</taxon>
    </lineage>
</organism>
<gene>
    <name evidence="2" type="ORF">GPDM_12916</name>
</gene>
<feature type="transmembrane region" description="Helical" evidence="1">
    <location>
        <begin position="23"/>
        <end position="46"/>
    </location>
</feature>
<evidence type="ECO:0000256" key="1">
    <source>
        <dbReference type="SAM" id="Phobius"/>
    </source>
</evidence>
<comment type="caution">
    <text evidence="2">The sequence shown here is derived from an EMBL/GenBank/DDBJ whole genome shotgun (WGS) entry which is preliminary data.</text>
</comment>
<reference evidence="2 3" key="1">
    <citation type="journal article" date="2011" name="J. Bacteriol.">
        <title>The Draft Genome of Planococcus donghaensis MPA1U2 Reveals Nonsporulation Pathways Controlled by a Conserved Spo0A Regulon.</title>
        <authorList>
            <person name="Pearson M.D."/>
            <person name="Noller H.F."/>
        </authorList>
    </citation>
    <scope>NUCLEOTIDE SEQUENCE [LARGE SCALE GENOMIC DNA]</scope>
    <source>
        <strain evidence="2 3">MPA1U2</strain>
    </source>
</reference>
<dbReference type="PANTHER" id="PTHR34980">
    <property type="entry name" value="INNER MEMBRANE PROTEIN-RELATED-RELATED"/>
    <property type="match status" value="1"/>
</dbReference>
<dbReference type="eggNOG" id="COG3152">
    <property type="taxonomic scope" value="Bacteria"/>
</dbReference>
<evidence type="ECO:0008006" key="4">
    <source>
        <dbReference type="Google" id="ProtNLM"/>
    </source>
</evidence>
<name>E7RJA8_9BACL</name>
<accession>E7RJA8</accession>
<dbReference type="InterPro" id="IPR008523">
    <property type="entry name" value="DUF805"/>
</dbReference>
<keyword evidence="1" id="KW-1133">Transmembrane helix</keyword>
<protein>
    <recommendedName>
        <fullName evidence="4">DUF805 domain-containing protein</fullName>
    </recommendedName>
</protein>
<dbReference type="EMBL" id="AEPB01000043">
    <property type="protein sequence ID" value="EGA88925.1"/>
    <property type="molecule type" value="Genomic_DNA"/>
</dbReference>
<feature type="transmembrane region" description="Helical" evidence="1">
    <location>
        <begin position="52"/>
        <end position="72"/>
    </location>
</feature>
<proteinExistence type="predicted"/>
<dbReference type="GO" id="GO:0005886">
    <property type="term" value="C:plasma membrane"/>
    <property type="evidence" value="ECO:0007669"/>
    <property type="project" value="TreeGrafter"/>
</dbReference>
<dbReference type="Pfam" id="PF05656">
    <property type="entry name" value="DUF805"/>
    <property type="match status" value="1"/>
</dbReference>
<sequence>MKEFLDVFKKTLDFKSRSRRKEYWMFILWTTIISVVLSIIEIIAGLEIAPDIGLLSTIFTLVILIPSISVTVRRLHDIGRTGWWLLLSFIPILGWIALFVFTLLDSESGSNKYGSNPKEFEHDFKPVNN</sequence>
<feature type="transmembrane region" description="Helical" evidence="1">
    <location>
        <begin position="84"/>
        <end position="104"/>
    </location>
</feature>
<dbReference type="OrthoDB" id="9812349at2"/>
<dbReference type="AlphaFoldDB" id="E7RJA8"/>
<dbReference type="PANTHER" id="PTHR34980:SF2">
    <property type="entry name" value="INNER MEMBRANE PROTEIN YHAH-RELATED"/>
    <property type="match status" value="1"/>
</dbReference>
<dbReference type="Proteomes" id="UP000003052">
    <property type="component" value="Unassembled WGS sequence"/>
</dbReference>
<keyword evidence="1" id="KW-0472">Membrane</keyword>
<keyword evidence="1" id="KW-0812">Transmembrane</keyword>
<evidence type="ECO:0000313" key="3">
    <source>
        <dbReference type="Proteomes" id="UP000003052"/>
    </source>
</evidence>